<comment type="subcellular location">
    <subcellularLocation>
        <location evidence="1">Membrane</location>
        <topology evidence="1">Single-pass type I membrane protein</topology>
    </subcellularLocation>
</comment>
<protein>
    <recommendedName>
        <fullName evidence="14">Transmembrane protein family 132 middle domain-containing protein</fullName>
    </recommendedName>
</protein>
<evidence type="ECO:0000256" key="3">
    <source>
        <dbReference type="ARBA" id="ARBA00022692"/>
    </source>
</evidence>
<keyword evidence="5 7" id="KW-0472">Membrane</keyword>
<evidence type="ECO:0000256" key="5">
    <source>
        <dbReference type="ARBA" id="ARBA00023136"/>
    </source>
</evidence>
<proteinExistence type="inferred from homology"/>
<evidence type="ECO:0000259" key="10">
    <source>
        <dbReference type="Pfam" id="PF23486"/>
    </source>
</evidence>
<keyword evidence="8" id="KW-0732">Signal</keyword>
<evidence type="ECO:0000259" key="11">
    <source>
        <dbReference type="Pfam" id="PF23487"/>
    </source>
</evidence>
<organism evidence="12 13">
    <name type="scientific">Steinernema hermaphroditum</name>
    <dbReference type="NCBI Taxonomy" id="289476"/>
    <lineage>
        <taxon>Eukaryota</taxon>
        <taxon>Metazoa</taxon>
        <taxon>Ecdysozoa</taxon>
        <taxon>Nematoda</taxon>
        <taxon>Chromadorea</taxon>
        <taxon>Rhabditida</taxon>
        <taxon>Tylenchina</taxon>
        <taxon>Panagrolaimomorpha</taxon>
        <taxon>Strongyloidoidea</taxon>
        <taxon>Steinernematidae</taxon>
        <taxon>Steinernema</taxon>
    </lineage>
</organism>
<reference evidence="12" key="1">
    <citation type="submission" date="2023-06" db="EMBL/GenBank/DDBJ databases">
        <title>Genomic analysis of the entomopathogenic nematode Steinernema hermaphroditum.</title>
        <authorList>
            <person name="Schwarz E.M."/>
            <person name="Heppert J.K."/>
            <person name="Baniya A."/>
            <person name="Schwartz H.T."/>
            <person name="Tan C.-H."/>
            <person name="Antoshechkin I."/>
            <person name="Sternberg P.W."/>
            <person name="Goodrich-Blair H."/>
            <person name="Dillman A.R."/>
        </authorList>
    </citation>
    <scope>NUCLEOTIDE SEQUENCE</scope>
    <source>
        <strain evidence="12">PS9179</strain>
        <tissue evidence="12">Whole animal</tissue>
    </source>
</reference>
<keyword evidence="13" id="KW-1185">Reference proteome</keyword>
<dbReference type="InterPro" id="IPR055424">
    <property type="entry name" value="Ig_TMEM132_6th"/>
</dbReference>
<feature type="transmembrane region" description="Helical" evidence="7">
    <location>
        <begin position="782"/>
        <end position="800"/>
    </location>
</feature>
<feature type="region of interest" description="Disordered" evidence="6">
    <location>
        <begin position="755"/>
        <end position="774"/>
    </location>
</feature>
<keyword evidence="4 7" id="KW-1133">Transmembrane helix</keyword>
<dbReference type="Pfam" id="PF16070">
    <property type="entry name" value="Ig_TMEM132_4th"/>
    <property type="match status" value="1"/>
</dbReference>
<accession>A0AA39M2Q1</accession>
<evidence type="ECO:0000256" key="6">
    <source>
        <dbReference type="SAM" id="MobiDB-lite"/>
    </source>
</evidence>
<dbReference type="EMBL" id="JAUCMV010000002">
    <property type="protein sequence ID" value="KAK0418667.1"/>
    <property type="molecule type" value="Genomic_DNA"/>
</dbReference>
<dbReference type="PANTHER" id="PTHR13388">
    <property type="entry name" value="DETONATOR, ISOFORM E"/>
    <property type="match status" value="1"/>
</dbReference>
<evidence type="ECO:0000259" key="9">
    <source>
        <dbReference type="Pfam" id="PF16070"/>
    </source>
</evidence>
<comment type="caution">
    <text evidence="12">The sequence shown here is derived from an EMBL/GenBank/DDBJ whole genome shotgun (WGS) entry which is preliminary data.</text>
</comment>
<gene>
    <name evidence="12" type="ORF">QR680_013700</name>
</gene>
<feature type="domain" description="Transmembrane protein TMEM132 fifth" evidence="10">
    <location>
        <begin position="487"/>
        <end position="622"/>
    </location>
</feature>
<keyword evidence="3 7" id="KW-0812">Transmembrane</keyword>
<name>A0AA39M2Q1_9BILA</name>
<dbReference type="GO" id="GO:0016020">
    <property type="term" value="C:membrane"/>
    <property type="evidence" value="ECO:0007669"/>
    <property type="project" value="UniProtKB-SubCell"/>
</dbReference>
<evidence type="ECO:0000313" key="12">
    <source>
        <dbReference type="EMBL" id="KAK0418667.1"/>
    </source>
</evidence>
<evidence type="ECO:0000256" key="7">
    <source>
        <dbReference type="SAM" id="Phobius"/>
    </source>
</evidence>
<feature type="domain" description="Transmembrane protein TMEM132 sixth" evidence="11">
    <location>
        <begin position="623"/>
        <end position="737"/>
    </location>
</feature>
<dbReference type="InterPro" id="IPR026307">
    <property type="entry name" value="TMEM132"/>
</dbReference>
<feature type="region of interest" description="Disordered" evidence="6">
    <location>
        <begin position="927"/>
        <end position="983"/>
    </location>
</feature>
<dbReference type="Pfam" id="PF23486">
    <property type="entry name" value="Ig_TMEM132_5th"/>
    <property type="match status" value="1"/>
</dbReference>
<dbReference type="InterPro" id="IPR031437">
    <property type="entry name" value="Ig_TMEM132_4th"/>
</dbReference>
<comment type="similarity">
    <text evidence="2">Belongs to the TMEM132 family.</text>
</comment>
<dbReference type="AlphaFoldDB" id="A0AA39M2Q1"/>
<sequence length="983" mass="109725">MQLLLLALCALSTAYGKPRLETLNEDVAGIHVSIVPDQNAFVLFGPDQGRSDENSTATSVLLQDGCPSSTDQAVVAFESGLKHFLPFATSIKNFHCAVSLRVVNSKVNDRPFVDVLVVGDHIWLSFFKQPICVTVQIANLNGVAVTASCTLSPFDPLRHQCLIRTEIPFSWFLIDSGAPQVRQVVLLTYAVGASCIAPIFNRPKQVVQLEAKTAKLQTIGLDKRDHWQLSLQTRSNLTFTPNSLNSIFVHLKKFNVSSSSEADESPSIVHFKAWIDPRLEIVSASPVDPLRWSLKIESAAGPDYHTLFTCNFTGSANRKIDRWEGYLFVVLLRVKPDSNAIGDAPSDETTIHWAVNYAYNDSKKYPAPTEERRVTVRFPNGDDHVYGIVAVPRQGELMNTAVLTGTQAATSMRVFTVTVGGIFRDVTVQSHCISAEARVLKTSPTCSSVYVDGSELRGLANIQVHVHHESWTTNVAFTVWYPKLPIQVWISDPVLNAVKNWPVAVWKWLPNRRRHKRDARQFACKNTYQQAEIRILAAFQYGDERTGERVYLSGDRETLLDVTSLASNRIQSSNSDIVNVRKVDSRLLAVAKKPGTAKIIVKAQAPLIDYGSASILVTDETVSVRKISVRTVVDLEMELYRSQRTKAYHYDIITRPQLTFTHRYQHASIVVSILYSDDQAADLESIDPSHYTLAVFTSDERGLVVSHKSVPEMELIALDDTNDVTVHVQLRSPAHCEDLDQPPLAVARTTARLFFNDRPRSPPPSDDQKDEDNSSDWRHQHVLLLVFLFASGAVVLYVFFGRGRHRLHDGYEKLVVPILARLSSSGSGSFSSKEEDSKEWVWLSKAHIDNSSLGSRYSQKSTIGVDHHSSGHGSTSVDDNTQRSISYRGSEISVFIAPQPSVSINDDCDDLRHTTSWKRSRGVRMTKNPMVDSSSEHNLKRLTTGDDYGPFELQYPPRRPSRNGSWREPTSPITLRGLRESIA</sequence>
<dbReference type="InterPro" id="IPR055423">
    <property type="entry name" value="Ig_TMEM132_5th"/>
</dbReference>
<dbReference type="Proteomes" id="UP001175271">
    <property type="component" value="Unassembled WGS sequence"/>
</dbReference>
<evidence type="ECO:0000256" key="2">
    <source>
        <dbReference type="ARBA" id="ARBA00006166"/>
    </source>
</evidence>
<evidence type="ECO:0008006" key="14">
    <source>
        <dbReference type="Google" id="ProtNLM"/>
    </source>
</evidence>
<dbReference type="PANTHER" id="PTHR13388:SF11">
    <property type="entry name" value="DETONATOR, ISOFORM E"/>
    <property type="match status" value="1"/>
</dbReference>
<feature type="chain" id="PRO_5041336816" description="Transmembrane protein family 132 middle domain-containing protein" evidence="8">
    <location>
        <begin position="17"/>
        <end position="983"/>
    </location>
</feature>
<evidence type="ECO:0000313" key="13">
    <source>
        <dbReference type="Proteomes" id="UP001175271"/>
    </source>
</evidence>
<dbReference type="Pfam" id="PF23487">
    <property type="entry name" value="Ig_TMEM132_6th"/>
    <property type="match status" value="1"/>
</dbReference>
<feature type="domain" description="Transmembrane protein family 132 fourth" evidence="9">
    <location>
        <begin position="387"/>
        <end position="484"/>
    </location>
</feature>
<feature type="signal peptide" evidence="8">
    <location>
        <begin position="1"/>
        <end position="16"/>
    </location>
</feature>
<evidence type="ECO:0000256" key="8">
    <source>
        <dbReference type="SAM" id="SignalP"/>
    </source>
</evidence>
<evidence type="ECO:0000256" key="1">
    <source>
        <dbReference type="ARBA" id="ARBA00004479"/>
    </source>
</evidence>
<evidence type="ECO:0000256" key="4">
    <source>
        <dbReference type="ARBA" id="ARBA00022989"/>
    </source>
</evidence>